<protein>
    <submittedName>
        <fullName evidence="1">Uncharacterized protein</fullName>
    </submittedName>
</protein>
<accession>A0AAD2F550</accession>
<dbReference type="Proteomes" id="UP001189792">
    <property type="component" value="Unassembled WGS sequence"/>
</dbReference>
<name>A0AAD2F550_9RALS</name>
<dbReference type="EMBL" id="CAUDKO010000005">
    <property type="protein sequence ID" value="CAJ0872922.1"/>
    <property type="molecule type" value="Genomic_DNA"/>
</dbReference>
<comment type="caution">
    <text evidence="1">The sequence shown here is derived from an EMBL/GenBank/DDBJ whole genome shotgun (WGS) entry which is preliminary data.</text>
</comment>
<evidence type="ECO:0000313" key="2">
    <source>
        <dbReference type="EMBL" id="CAJ0884012.1"/>
    </source>
</evidence>
<sequence>MSDSAFCGAGYEAFYDSKHPACGDVAALIPLSVLSV</sequence>
<reference evidence="1 3" key="1">
    <citation type="submission" date="2023-07" db="EMBL/GenBank/DDBJ databases">
        <authorList>
            <person name="Peeters C."/>
        </authorList>
    </citation>
    <scope>NUCLEOTIDE SEQUENCE</scope>
    <source>
        <strain evidence="2 3">LMG 32965</strain>
        <strain evidence="1">R-77567</strain>
    </source>
</reference>
<dbReference type="AlphaFoldDB" id="A0AAD2F550"/>
<evidence type="ECO:0000313" key="1">
    <source>
        <dbReference type="EMBL" id="CAJ0872922.1"/>
    </source>
</evidence>
<gene>
    <name evidence="2" type="ORF">R77564_02900</name>
    <name evidence="1" type="ORF">R77567_02609</name>
</gene>
<proteinExistence type="predicted"/>
<dbReference type="EMBL" id="CAUDLI010000005">
    <property type="protein sequence ID" value="CAJ0884012.1"/>
    <property type="molecule type" value="Genomic_DNA"/>
</dbReference>
<evidence type="ECO:0000313" key="4">
    <source>
        <dbReference type="Proteomes" id="UP001190491"/>
    </source>
</evidence>
<organism evidence="1 4">
    <name type="scientific">Ralstonia flatus</name>
    <dbReference type="NCBI Taxonomy" id="3058601"/>
    <lineage>
        <taxon>Bacteria</taxon>
        <taxon>Pseudomonadati</taxon>
        <taxon>Pseudomonadota</taxon>
        <taxon>Betaproteobacteria</taxon>
        <taxon>Burkholderiales</taxon>
        <taxon>Burkholderiaceae</taxon>
        <taxon>Ralstonia</taxon>
    </lineage>
</organism>
<keyword evidence="3" id="KW-1185">Reference proteome</keyword>
<dbReference type="Proteomes" id="UP001190491">
    <property type="component" value="Unassembled WGS sequence"/>
</dbReference>
<evidence type="ECO:0000313" key="3">
    <source>
        <dbReference type="Proteomes" id="UP001189792"/>
    </source>
</evidence>